<feature type="chain" id="PRO_5011544185" description="Putrescine-binding periplasmic protein" evidence="6">
    <location>
        <begin position="50"/>
        <end position="394"/>
    </location>
</feature>
<dbReference type="InterPro" id="IPR006059">
    <property type="entry name" value="SBP"/>
</dbReference>
<accession>A0A1I4UUB0</accession>
<dbReference type="PANTHER" id="PTHR30222:SF12">
    <property type="entry name" value="NORSPERMIDINE SENSOR"/>
    <property type="match status" value="1"/>
</dbReference>
<evidence type="ECO:0000256" key="3">
    <source>
        <dbReference type="ARBA" id="ARBA00022729"/>
    </source>
</evidence>
<dbReference type="CDD" id="cd13659">
    <property type="entry name" value="PBP2_PotF"/>
    <property type="match status" value="1"/>
</dbReference>
<comment type="function">
    <text evidence="5">Required for the activity of the bacterial periplasmic transport system of putrescine.</text>
</comment>
<reference evidence="7 8" key="1">
    <citation type="submission" date="2016-10" db="EMBL/GenBank/DDBJ databases">
        <authorList>
            <person name="de Groot N.N."/>
        </authorList>
    </citation>
    <scope>NUCLEOTIDE SEQUENCE [LARGE SCALE GENOMIC DNA]</scope>
    <source>
        <strain evidence="7 8">ATCC 43154</strain>
    </source>
</reference>
<proteinExistence type="inferred from homology"/>
<evidence type="ECO:0000256" key="5">
    <source>
        <dbReference type="PIRNR" id="PIRNR019574"/>
    </source>
</evidence>
<sequence>MMMPNPSSKHMPQARSQFKRHCANAIKRSMSTILAATAAAALLSAPARAQEEKVLNIYNWSDYIAEDTIKNFEKETGIKVRYDLFDSNEVLHAKLAAGKTGYDIVVPSSNWARLQIDGGLLRELDKSKVPNLANLDPQLQSLIAAKLDPGNKHLVIWLWGFTTLGINVDKVKATLGGMPMPDNAWDLLFDPKYSSKLKSCGISVLDSPSEIMPAALIYLGKPAYSKNASDYQDAGRLLQSVRSNITLFSSSGYINDLANGSLCLSLGWSGDINIARQRAIDAKNGNKIEALVPKTSATLLFDTMAIPTDAPHPNNAHLWINYITRPEVHAGLTNKVFYANPNAAALKYVRKDLAENKTIYLSDEDKKRMTVPEPYSSDIRRVMTRVYTKFKTGL</sequence>
<comment type="similarity">
    <text evidence="5">Belongs to the bacterial solute-binding protein PotD/PotF family.</text>
</comment>
<dbReference type="InterPro" id="IPR001188">
    <property type="entry name" value="Sperm_putr-bd"/>
</dbReference>
<name>A0A1I4UUB0_9BURK</name>
<dbReference type="EMBL" id="FOTW01000051">
    <property type="protein sequence ID" value="SFM92498.1"/>
    <property type="molecule type" value="Genomic_DNA"/>
</dbReference>
<organism evidence="7 8">
    <name type="scientific">Rugamonas rubra</name>
    <dbReference type="NCBI Taxonomy" id="758825"/>
    <lineage>
        <taxon>Bacteria</taxon>
        <taxon>Pseudomonadati</taxon>
        <taxon>Pseudomonadota</taxon>
        <taxon>Betaproteobacteria</taxon>
        <taxon>Burkholderiales</taxon>
        <taxon>Oxalobacteraceae</taxon>
        <taxon>Telluria group</taxon>
        <taxon>Rugamonas</taxon>
    </lineage>
</organism>
<dbReference type="PANTHER" id="PTHR30222">
    <property type="entry name" value="SPERMIDINE/PUTRESCINE-BINDING PERIPLASMIC PROTEIN"/>
    <property type="match status" value="1"/>
</dbReference>
<keyword evidence="3 6" id="KW-0732">Signal</keyword>
<dbReference type="Gene3D" id="3.40.190.10">
    <property type="entry name" value="Periplasmic binding protein-like II"/>
    <property type="match status" value="2"/>
</dbReference>
<dbReference type="GO" id="GO:0019808">
    <property type="term" value="F:polyamine binding"/>
    <property type="evidence" value="ECO:0007669"/>
    <property type="project" value="InterPro"/>
</dbReference>
<gene>
    <name evidence="7" type="ORF">SAMN02982985_05810</name>
</gene>
<dbReference type="Proteomes" id="UP000199470">
    <property type="component" value="Unassembled WGS sequence"/>
</dbReference>
<protein>
    <recommendedName>
        <fullName evidence="5">Putrescine-binding periplasmic protein</fullName>
    </recommendedName>
</protein>
<keyword evidence="2 5" id="KW-0813">Transport</keyword>
<dbReference type="PRINTS" id="PR00909">
    <property type="entry name" value="SPERMDNBNDNG"/>
</dbReference>
<dbReference type="GO" id="GO:0015846">
    <property type="term" value="P:polyamine transport"/>
    <property type="evidence" value="ECO:0007669"/>
    <property type="project" value="InterPro"/>
</dbReference>
<dbReference type="GO" id="GO:0042597">
    <property type="term" value="C:periplasmic space"/>
    <property type="evidence" value="ECO:0007669"/>
    <property type="project" value="UniProtKB-SubCell"/>
</dbReference>
<dbReference type="AlphaFoldDB" id="A0A1I4UUB0"/>
<evidence type="ECO:0000256" key="2">
    <source>
        <dbReference type="ARBA" id="ARBA00022448"/>
    </source>
</evidence>
<dbReference type="Pfam" id="PF13416">
    <property type="entry name" value="SBP_bac_8"/>
    <property type="match status" value="1"/>
</dbReference>
<evidence type="ECO:0000313" key="8">
    <source>
        <dbReference type="Proteomes" id="UP000199470"/>
    </source>
</evidence>
<keyword evidence="4 5" id="KW-0574">Periplasm</keyword>
<evidence type="ECO:0000256" key="6">
    <source>
        <dbReference type="SAM" id="SignalP"/>
    </source>
</evidence>
<dbReference type="PIRSF" id="PIRSF019574">
    <property type="entry name" value="Periplasmic_polyamine_BP"/>
    <property type="match status" value="1"/>
</dbReference>
<keyword evidence="8" id="KW-1185">Reference proteome</keyword>
<comment type="subcellular location">
    <subcellularLocation>
        <location evidence="1 5">Periplasm</location>
    </subcellularLocation>
</comment>
<evidence type="ECO:0000313" key="7">
    <source>
        <dbReference type="EMBL" id="SFM92498.1"/>
    </source>
</evidence>
<feature type="signal peptide" evidence="6">
    <location>
        <begin position="1"/>
        <end position="49"/>
    </location>
</feature>
<evidence type="ECO:0000256" key="1">
    <source>
        <dbReference type="ARBA" id="ARBA00004418"/>
    </source>
</evidence>
<evidence type="ECO:0000256" key="4">
    <source>
        <dbReference type="ARBA" id="ARBA00022764"/>
    </source>
</evidence>
<dbReference type="STRING" id="758825.SAMN02982985_05810"/>
<dbReference type="SUPFAM" id="SSF53850">
    <property type="entry name" value="Periplasmic binding protein-like II"/>
    <property type="match status" value="1"/>
</dbReference>